<evidence type="ECO:0000313" key="3">
    <source>
        <dbReference type="Proteomes" id="UP000190774"/>
    </source>
</evidence>
<evidence type="ECO:0000313" key="2">
    <source>
        <dbReference type="EMBL" id="SKA85916.1"/>
    </source>
</evidence>
<keyword evidence="1" id="KW-1133">Transmembrane helix</keyword>
<keyword evidence="1" id="KW-0472">Membrane</keyword>
<gene>
    <name evidence="2" type="ORF">SAMN02745166_01222</name>
</gene>
<dbReference type="OrthoDB" id="196224at2"/>
<keyword evidence="1" id="KW-0812">Transmembrane</keyword>
<protein>
    <submittedName>
        <fullName evidence="2">Uncharacterized protein</fullName>
    </submittedName>
</protein>
<dbReference type="RefSeq" id="WP_078812420.1">
    <property type="nucleotide sequence ID" value="NZ_FUYE01000003.1"/>
</dbReference>
<feature type="transmembrane region" description="Helical" evidence="1">
    <location>
        <begin position="55"/>
        <end position="73"/>
    </location>
</feature>
<name>A0A1T4X8L0_9BACT</name>
<dbReference type="Proteomes" id="UP000190774">
    <property type="component" value="Unassembled WGS sequence"/>
</dbReference>
<proteinExistence type="predicted"/>
<keyword evidence="3" id="KW-1185">Reference proteome</keyword>
<evidence type="ECO:0000256" key="1">
    <source>
        <dbReference type="SAM" id="Phobius"/>
    </source>
</evidence>
<accession>A0A1T4X8L0</accession>
<reference evidence="3" key="1">
    <citation type="submission" date="2017-02" db="EMBL/GenBank/DDBJ databases">
        <authorList>
            <person name="Varghese N."/>
            <person name="Submissions S."/>
        </authorList>
    </citation>
    <scope>NUCLEOTIDE SEQUENCE [LARGE SCALE GENOMIC DNA]</scope>
    <source>
        <strain evidence="3">ATCC 700200</strain>
    </source>
</reference>
<dbReference type="EMBL" id="FUYE01000003">
    <property type="protein sequence ID" value="SKA85916.1"/>
    <property type="molecule type" value="Genomic_DNA"/>
</dbReference>
<organism evidence="2 3">
    <name type="scientific">Prosthecobacter debontii</name>
    <dbReference type="NCBI Taxonomy" id="48467"/>
    <lineage>
        <taxon>Bacteria</taxon>
        <taxon>Pseudomonadati</taxon>
        <taxon>Verrucomicrobiota</taxon>
        <taxon>Verrucomicrobiia</taxon>
        <taxon>Verrucomicrobiales</taxon>
        <taxon>Verrucomicrobiaceae</taxon>
        <taxon>Prosthecobacter</taxon>
    </lineage>
</organism>
<dbReference type="AlphaFoldDB" id="A0A1T4X8L0"/>
<dbReference type="STRING" id="48467.SAMN02745166_01222"/>
<sequence length="101" mass="11408">MNTPDDPLDELLTHWQVRGDTPPTFQREVWARIAAQEAEPTWKEKLCTRLLKPSSWLVASAVAILIGAGMAWLETRPLQLTPYDAYVRSISPFASHHLAAR</sequence>